<name>C1F1V3_ACIC5</name>
<dbReference type="OrthoDB" id="9804819at2"/>
<dbReference type="Gene3D" id="3.40.50.300">
    <property type="entry name" value="P-loop containing nucleotide triphosphate hydrolases"/>
    <property type="match status" value="1"/>
</dbReference>
<evidence type="ECO:0000256" key="3">
    <source>
        <dbReference type="ARBA" id="ARBA00022840"/>
    </source>
</evidence>
<dbReference type="Pfam" id="PF00005">
    <property type="entry name" value="ABC_tran"/>
    <property type="match status" value="1"/>
</dbReference>
<keyword evidence="6" id="KW-1185">Reference proteome</keyword>
<accession>C1F1V3</accession>
<evidence type="ECO:0000256" key="2">
    <source>
        <dbReference type="ARBA" id="ARBA00022741"/>
    </source>
</evidence>
<keyword evidence="3 5" id="KW-0067">ATP-binding</keyword>
<keyword evidence="2" id="KW-0547">Nucleotide-binding</keyword>
<dbReference type="PROSITE" id="PS50893">
    <property type="entry name" value="ABC_TRANSPORTER_2"/>
    <property type="match status" value="1"/>
</dbReference>
<dbReference type="SUPFAM" id="SSF52540">
    <property type="entry name" value="P-loop containing nucleoside triphosphate hydrolases"/>
    <property type="match status" value="1"/>
</dbReference>
<dbReference type="eggNOG" id="COG1131">
    <property type="taxonomic scope" value="Bacteria"/>
</dbReference>
<dbReference type="HOGENOM" id="CLU_000604_1_2_0"/>
<dbReference type="InterPro" id="IPR050763">
    <property type="entry name" value="ABC_transporter_ATP-binding"/>
</dbReference>
<evidence type="ECO:0000313" key="6">
    <source>
        <dbReference type="Proteomes" id="UP000002207"/>
    </source>
</evidence>
<dbReference type="AlphaFoldDB" id="C1F1V3"/>
<reference evidence="5 6" key="1">
    <citation type="journal article" date="2009" name="Appl. Environ. Microbiol.">
        <title>Three genomes from the phylum Acidobacteria provide insight into the lifestyles of these microorganisms in soils.</title>
        <authorList>
            <person name="Ward N.L."/>
            <person name="Challacombe J.F."/>
            <person name="Janssen P.H."/>
            <person name="Henrissat B."/>
            <person name="Coutinho P.M."/>
            <person name="Wu M."/>
            <person name="Xie G."/>
            <person name="Haft D.H."/>
            <person name="Sait M."/>
            <person name="Badger J."/>
            <person name="Barabote R.D."/>
            <person name="Bradley B."/>
            <person name="Brettin T.S."/>
            <person name="Brinkac L.M."/>
            <person name="Bruce D."/>
            <person name="Creasy T."/>
            <person name="Daugherty S.C."/>
            <person name="Davidsen T.M."/>
            <person name="DeBoy R.T."/>
            <person name="Detter J.C."/>
            <person name="Dodson R.J."/>
            <person name="Durkin A.S."/>
            <person name="Ganapathy A."/>
            <person name="Gwinn-Giglio M."/>
            <person name="Han C.S."/>
            <person name="Khouri H."/>
            <person name="Kiss H."/>
            <person name="Kothari S.P."/>
            <person name="Madupu R."/>
            <person name="Nelson K.E."/>
            <person name="Nelson W.C."/>
            <person name="Paulsen I."/>
            <person name="Penn K."/>
            <person name="Ren Q."/>
            <person name="Rosovitz M.J."/>
            <person name="Selengut J.D."/>
            <person name="Shrivastava S."/>
            <person name="Sullivan S.A."/>
            <person name="Tapia R."/>
            <person name="Thompson L.S."/>
            <person name="Watkins K.L."/>
            <person name="Yang Q."/>
            <person name="Yu C."/>
            <person name="Zafar N."/>
            <person name="Zhou L."/>
            <person name="Kuske C.R."/>
        </authorList>
    </citation>
    <scope>NUCLEOTIDE SEQUENCE [LARGE SCALE GENOMIC DNA]</scope>
    <source>
        <strain evidence="6">ATCC 51196 / DSM 11244 / BCRC 80197 / JCM 7670 / NBRC 15755 / NCIMB 13165 / 161</strain>
    </source>
</reference>
<dbReference type="EMBL" id="CP001472">
    <property type="protein sequence ID" value="ACO34660.1"/>
    <property type="molecule type" value="Genomic_DNA"/>
</dbReference>
<dbReference type="InParanoid" id="C1F1V3"/>
<dbReference type="InterPro" id="IPR003439">
    <property type="entry name" value="ABC_transporter-like_ATP-bd"/>
</dbReference>
<dbReference type="STRING" id="240015.ACP_2498"/>
<keyword evidence="1" id="KW-0813">Transport</keyword>
<dbReference type="InterPro" id="IPR027417">
    <property type="entry name" value="P-loop_NTPase"/>
</dbReference>
<dbReference type="SMART" id="SM00382">
    <property type="entry name" value="AAA"/>
    <property type="match status" value="1"/>
</dbReference>
<dbReference type="GO" id="GO:0016887">
    <property type="term" value="F:ATP hydrolysis activity"/>
    <property type="evidence" value="ECO:0007669"/>
    <property type="project" value="InterPro"/>
</dbReference>
<dbReference type="GO" id="GO:0005524">
    <property type="term" value="F:ATP binding"/>
    <property type="evidence" value="ECO:0007669"/>
    <property type="project" value="UniProtKB-KW"/>
</dbReference>
<protein>
    <submittedName>
        <fullName evidence="5">ABC transporter, ATP-binding protein</fullName>
    </submittedName>
</protein>
<dbReference type="RefSeq" id="WP_015897574.1">
    <property type="nucleotide sequence ID" value="NC_012483.1"/>
</dbReference>
<evidence type="ECO:0000256" key="1">
    <source>
        <dbReference type="ARBA" id="ARBA00022448"/>
    </source>
</evidence>
<dbReference type="CDD" id="cd03230">
    <property type="entry name" value="ABC_DR_subfamily_A"/>
    <property type="match status" value="1"/>
</dbReference>
<dbReference type="PANTHER" id="PTHR42711">
    <property type="entry name" value="ABC TRANSPORTER ATP-BINDING PROTEIN"/>
    <property type="match status" value="1"/>
</dbReference>
<feature type="domain" description="ABC transporter" evidence="4">
    <location>
        <begin position="6"/>
        <end position="235"/>
    </location>
</feature>
<gene>
    <name evidence="5" type="ordered locus">ACP_2498</name>
</gene>
<dbReference type="KEGG" id="aca:ACP_2498"/>
<proteinExistence type="predicted"/>
<evidence type="ECO:0000259" key="4">
    <source>
        <dbReference type="PROSITE" id="PS50893"/>
    </source>
</evidence>
<evidence type="ECO:0000313" key="5">
    <source>
        <dbReference type="EMBL" id="ACO34660.1"/>
    </source>
</evidence>
<dbReference type="InterPro" id="IPR003593">
    <property type="entry name" value="AAA+_ATPase"/>
</dbReference>
<dbReference type="Proteomes" id="UP000002207">
    <property type="component" value="Chromosome"/>
</dbReference>
<sequence length="304" mass="32973">MTELAVHTQSLSKHYRSLRSVTRAVDGLTMQVPRGSIYGFLGRNGAGKTTALRMLAGLARPTAGSAVVLGLDPQRETVAVLNRTGFVIEKTLFPAMTGEELLRFQRGFFPGWSEERARRYVDALEVPMRQRFRTLSLGSKTKLCLLLALAQNPELLVLDEPTAGLDPVVTDQLLRVLIEDFAGTGRTLLLSSHHLSEVEKVADWVGIIDAGTLKLEARLDDIRLAFRRIRAAGRDLPAGGPTVVTSRVSGGAAEYVVRAEAEAFAAELRAQGATILDIETMNLQETFLAVAGKESAHVSVEVLA</sequence>
<organism evidence="5 6">
    <name type="scientific">Acidobacterium capsulatum (strain ATCC 51196 / DSM 11244 / BCRC 80197 / JCM 7670 / NBRC 15755 / NCIMB 13165 / 161)</name>
    <dbReference type="NCBI Taxonomy" id="240015"/>
    <lineage>
        <taxon>Bacteria</taxon>
        <taxon>Pseudomonadati</taxon>
        <taxon>Acidobacteriota</taxon>
        <taxon>Terriglobia</taxon>
        <taxon>Terriglobales</taxon>
        <taxon>Acidobacteriaceae</taxon>
        <taxon>Acidobacterium</taxon>
    </lineage>
</organism>
<dbReference type="PANTHER" id="PTHR42711:SF16">
    <property type="entry name" value="ABC TRANSPORTER ATP-BINDING PROTEIN"/>
    <property type="match status" value="1"/>
</dbReference>